<dbReference type="Gene3D" id="3.30.450.40">
    <property type="match status" value="1"/>
</dbReference>
<feature type="domain" description="HTH iclR-type" evidence="4">
    <location>
        <begin position="35"/>
        <end position="95"/>
    </location>
</feature>
<dbReference type="SMART" id="SM00346">
    <property type="entry name" value="HTH_ICLR"/>
    <property type="match status" value="1"/>
</dbReference>
<keyword evidence="5" id="KW-0238">DNA-binding</keyword>
<name>A0A1I6YV97_9ACTN</name>
<feature type="region of interest" description="Disordered" evidence="3">
    <location>
        <begin position="1"/>
        <end position="35"/>
    </location>
</feature>
<dbReference type="GO" id="GO:0003700">
    <property type="term" value="F:DNA-binding transcription factor activity"/>
    <property type="evidence" value="ECO:0007669"/>
    <property type="project" value="TreeGrafter"/>
</dbReference>
<dbReference type="InterPro" id="IPR050707">
    <property type="entry name" value="HTH_MetabolicPath_Reg"/>
</dbReference>
<dbReference type="PANTHER" id="PTHR30136">
    <property type="entry name" value="HELIX-TURN-HELIX TRANSCRIPTIONAL REGULATOR, ICLR FAMILY"/>
    <property type="match status" value="1"/>
</dbReference>
<keyword evidence="1" id="KW-0805">Transcription regulation</keyword>
<evidence type="ECO:0000259" key="4">
    <source>
        <dbReference type="PROSITE" id="PS51077"/>
    </source>
</evidence>
<dbReference type="PROSITE" id="PS51077">
    <property type="entry name" value="HTH_ICLR"/>
    <property type="match status" value="1"/>
</dbReference>
<dbReference type="InterPro" id="IPR005471">
    <property type="entry name" value="Tscrpt_reg_IclR_N"/>
</dbReference>
<dbReference type="SUPFAM" id="SSF46785">
    <property type="entry name" value="Winged helix' DNA-binding domain"/>
    <property type="match status" value="1"/>
</dbReference>
<keyword evidence="6" id="KW-1185">Reference proteome</keyword>
<dbReference type="Gene3D" id="1.10.10.10">
    <property type="entry name" value="Winged helix-like DNA-binding domain superfamily/Winged helix DNA-binding domain"/>
    <property type="match status" value="1"/>
</dbReference>
<evidence type="ECO:0000313" key="5">
    <source>
        <dbReference type="EMBL" id="SFT54141.1"/>
    </source>
</evidence>
<dbReference type="InterPro" id="IPR036388">
    <property type="entry name" value="WH-like_DNA-bd_sf"/>
</dbReference>
<evidence type="ECO:0000256" key="3">
    <source>
        <dbReference type="SAM" id="MobiDB-lite"/>
    </source>
</evidence>
<dbReference type="GO" id="GO:0045892">
    <property type="term" value="P:negative regulation of DNA-templated transcription"/>
    <property type="evidence" value="ECO:0007669"/>
    <property type="project" value="TreeGrafter"/>
</dbReference>
<dbReference type="Proteomes" id="UP000199165">
    <property type="component" value="Unassembled WGS sequence"/>
</dbReference>
<proteinExistence type="predicted"/>
<evidence type="ECO:0000313" key="6">
    <source>
        <dbReference type="Proteomes" id="UP000199165"/>
    </source>
</evidence>
<dbReference type="PANTHER" id="PTHR30136:SF35">
    <property type="entry name" value="HTH-TYPE TRANSCRIPTIONAL REGULATOR RV1719"/>
    <property type="match status" value="1"/>
</dbReference>
<dbReference type="AlphaFoldDB" id="A0A1I6YV97"/>
<accession>A0A1I6YV97</accession>
<dbReference type="InterPro" id="IPR036390">
    <property type="entry name" value="WH_DNA-bd_sf"/>
</dbReference>
<dbReference type="STRING" id="995060.SAMN04487904_103242"/>
<gene>
    <name evidence="5" type="ORF">SAMN04487904_103242</name>
</gene>
<dbReference type="Pfam" id="PF09339">
    <property type="entry name" value="HTH_IclR"/>
    <property type="match status" value="1"/>
</dbReference>
<dbReference type="InterPro" id="IPR029016">
    <property type="entry name" value="GAF-like_dom_sf"/>
</dbReference>
<keyword evidence="2" id="KW-0804">Transcription</keyword>
<dbReference type="EMBL" id="FPAT01000003">
    <property type="protein sequence ID" value="SFT54141.1"/>
    <property type="molecule type" value="Genomic_DNA"/>
</dbReference>
<evidence type="ECO:0000256" key="1">
    <source>
        <dbReference type="ARBA" id="ARBA00023015"/>
    </source>
</evidence>
<dbReference type="GO" id="GO:0003677">
    <property type="term" value="F:DNA binding"/>
    <property type="evidence" value="ECO:0007669"/>
    <property type="project" value="UniProtKB-KW"/>
</dbReference>
<organism evidence="5 6">
    <name type="scientific">Actinopolyspora righensis</name>
    <dbReference type="NCBI Taxonomy" id="995060"/>
    <lineage>
        <taxon>Bacteria</taxon>
        <taxon>Bacillati</taxon>
        <taxon>Actinomycetota</taxon>
        <taxon>Actinomycetes</taxon>
        <taxon>Actinopolysporales</taxon>
        <taxon>Actinopolysporaceae</taxon>
        <taxon>Actinopolyspora</taxon>
        <taxon>Actinopolyspora alba group</taxon>
    </lineage>
</organism>
<evidence type="ECO:0000256" key="2">
    <source>
        <dbReference type="ARBA" id="ARBA00023163"/>
    </source>
</evidence>
<reference evidence="6" key="1">
    <citation type="submission" date="2016-10" db="EMBL/GenBank/DDBJ databases">
        <authorList>
            <person name="Varghese N."/>
            <person name="Submissions S."/>
        </authorList>
    </citation>
    <scope>NUCLEOTIDE SEQUENCE [LARGE SCALE GENOMIC DNA]</scope>
    <source>
        <strain evidence="6">DSM 45501</strain>
    </source>
</reference>
<protein>
    <submittedName>
        <fullName evidence="5">DNA-binding transcriptional regulator, IclR family</fullName>
    </submittedName>
</protein>
<sequence>MLPTGEYRPPKAGIAMSRPVRPKHDDETEPGPEANGSLARALLLLRELTLRPEGVGVSELSRSLGIPKPSVHRTLRTMRRLRFAHESEHVYYPGVELRRLARDLTAGTESRLLRERLSPVMVELYCAARLPVELAVPRGGDVVVLHRVQGRGTGNPIGTAGGAVEHHGAATKVLSAFSPDSVPHEVIGDRGECVRSRSSSQFAEIRRTGLLVERSCHGRVELAAAVLDRIRRPVAVLAMTGPAARVHNVPHTATLLRQAAHDAAKLLPTGSTSRC</sequence>
<dbReference type="SUPFAM" id="SSF55781">
    <property type="entry name" value="GAF domain-like"/>
    <property type="match status" value="1"/>
</dbReference>